<dbReference type="AlphaFoldDB" id="A0AAD1Y021"/>
<feature type="compositionally biased region" description="Basic and acidic residues" evidence="4">
    <location>
        <begin position="110"/>
        <end position="120"/>
    </location>
</feature>
<reference evidence="5" key="1">
    <citation type="submission" date="2023-07" db="EMBL/GenBank/DDBJ databases">
        <authorList>
            <consortium name="AG Swart"/>
            <person name="Singh M."/>
            <person name="Singh A."/>
            <person name="Seah K."/>
            <person name="Emmerich C."/>
        </authorList>
    </citation>
    <scope>NUCLEOTIDE SEQUENCE</scope>
    <source>
        <strain evidence="5">DP1</strain>
    </source>
</reference>
<dbReference type="GO" id="GO:1990904">
    <property type="term" value="C:ribonucleoprotein complex"/>
    <property type="evidence" value="ECO:0007669"/>
    <property type="project" value="UniProtKB-KW"/>
</dbReference>
<accession>A0AAD1Y021</accession>
<dbReference type="Proteomes" id="UP001295684">
    <property type="component" value="Unassembled WGS sequence"/>
</dbReference>
<dbReference type="Gene3D" id="6.20.340.10">
    <property type="match status" value="1"/>
</dbReference>
<name>A0AAD1Y021_EUPCR</name>
<keyword evidence="6" id="KW-1185">Reference proteome</keyword>
<evidence type="ECO:0008006" key="7">
    <source>
        <dbReference type="Google" id="ProtNLM"/>
    </source>
</evidence>
<evidence type="ECO:0000256" key="4">
    <source>
        <dbReference type="SAM" id="MobiDB-lite"/>
    </source>
</evidence>
<dbReference type="PRINTS" id="PR01250">
    <property type="entry name" value="RIBOSOMALL34"/>
</dbReference>
<dbReference type="Pfam" id="PF01199">
    <property type="entry name" value="Ribosomal_L34e"/>
    <property type="match status" value="1"/>
</dbReference>
<feature type="compositionally biased region" description="Basic residues" evidence="4">
    <location>
        <begin position="121"/>
        <end position="145"/>
    </location>
</feature>
<dbReference type="EMBL" id="CAMPGE010024090">
    <property type="protein sequence ID" value="CAI2381954.1"/>
    <property type="molecule type" value="Genomic_DNA"/>
</dbReference>
<proteinExistence type="inferred from homology"/>
<comment type="caution">
    <text evidence="5">The sequence shown here is derived from an EMBL/GenBank/DDBJ whole genome shotgun (WGS) entry which is preliminary data.</text>
</comment>
<keyword evidence="2" id="KW-0689">Ribosomal protein</keyword>
<evidence type="ECO:0000256" key="2">
    <source>
        <dbReference type="ARBA" id="ARBA00022980"/>
    </source>
</evidence>
<feature type="region of interest" description="Disordered" evidence="4">
    <location>
        <begin position="110"/>
        <end position="145"/>
    </location>
</feature>
<evidence type="ECO:0000313" key="5">
    <source>
        <dbReference type="EMBL" id="CAI2381954.1"/>
    </source>
</evidence>
<dbReference type="PANTHER" id="PTHR10759">
    <property type="entry name" value="60S RIBOSOMAL PROTEIN L34"/>
    <property type="match status" value="1"/>
</dbReference>
<dbReference type="GO" id="GO:0006412">
    <property type="term" value="P:translation"/>
    <property type="evidence" value="ECO:0007669"/>
    <property type="project" value="InterPro"/>
</dbReference>
<organism evidence="5 6">
    <name type="scientific">Euplotes crassus</name>
    <dbReference type="NCBI Taxonomy" id="5936"/>
    <lineage>
        <taxon>Eukaryota</taxon>
        <taxon>Sar</taxon>
        <taxon>Alveolata</taxon>
        <taxon>Ciliophora</taxon>
        <taxon>Intramacronucleata</taxon>
        <taxon>Spirotrichea</taxon>
        <taxon>Hypotrichia</taxon>
        <taxon>Euplotida</taxon>
        <taxon>Euplotidae</taxon>
        <taxon>Moneuplotes</taxon>
    </lineage>
</organism>
<dbReference type="Gene3D" id="6.20.370.70">
    <property type="match status" value="1"/>
</dbReference>
<evidence type="ECO:0000256" key="3">
    <source>
        <dbReference type="ARBA" id="ARBA00023274"/>
    </source>
</evidence>
<dbReference type="GO" id="GO:0005840">
    <property type="term" value="C:ribosome"/>
    <property type="evidence" value="ECO:0007669"/>
    <property type="project" value="UniProtKB-KW"/>
</dbReference>
<dbReference type="GO" id="GO:0003735">
    <property type="term" value="F:structural constituent of ribosome"/>
    <property type="evidence" value="ECO:0007669"/>
    <property type="project" value="InterPro"/>
</dbReference>
<comment type="similarity">
    <text evidence="1">Belongs to the eukaryotic ribosomal protein eL34 family.</text>
</comment>
<sequence>MGRDNRVHYLRKQSWATKSNKFRKVKTPGRRITIQYTAKKCKGPQEGVTGLLPGPLAGIPHLRPGAFRRLNHNARTVSRPYGGVLSHRTVKDKIVRAFLIEEAKLLKRLMKEKAGKDAKPKKDKKKKKDGKKDNKKNKKGKKSQK</sequence>
<dbReference type="InterPro" id="IPR038562">
    <property type="entry name" value="Ribosomal_eL34_C_sf"/>
</dbReference>
<dbReference type="InterPro" id="IPR008195">
    <property type="entry name" value="Ribosomal_eL34"/>
</dbReference>
<protein>
    <recommendedName>
        <fullName evidence="7">60S ribosomal protein L34</fullName>
    </recommendedName>
</protein>
<gene>
    <name evidence="5" type="ORF">ECRASSUSDP1_LOCUS23420</name>
</gene>
<evidence type="ECO:0000256" key="1">
    <source>
        <dbReference type="ARBA" id="ARBA00009875"/>
    </source>
</evidence>
<keyword evidence="3" id="KW-0687">Ribonucleoprotein</keyword>
<evidence type="ECO:0000313" key="6">
    <source>
        <dbReference type="Proteomes" id="UP001295684"/>
    </source>
</evidence>